<proteinExistence type="predicted"/>
<reference evidence="1" key="1">
    <citation type="journal article" date="2021" name="PeerJ">
        <title>Extensive microbial diversity within the chicken gut microbiome revealed by metagenomics and culture.</title>
        <authorList>
            <person name="Gilroy R."/>
            <person name="Ravi A."/>
            <person name="Getino M."/>
            <person name="Pursley I."/>
            <person name="Horton D.L."/>
            <person name="Alikhan N.F."/>
            <person name="Baker D."/>
            <person name="Gharbi K."/>
            <person name="Hall N."/>
            <person name="Watson M."/>
            <person name="Adriaenssens E.M."/>
            <person name="Foster-Nyarko E."/>
            <person name="Jarju S."/>
            <person name="Secka A."/>
            <person name="Antonio M."/>
            <person name="Oren A."/>
            <person name="Chaudhuri R.R."/>
            <person name="La Ragione R."/>
            <person name="Hildebrand F."/>
            <person name="Pallen M.J."/>
        </authorList>
    </citation>
    <scope>NUCLEOTIDE SEQUENCE</scope>
    <source>
        <strain evidence="1">CHK195-9823</strain>
    </source>
</reference>
<dbReference type="GO" id="GO:0033389">
    <property type="term" value="P:putrescine biosynthetic process from arginine, via agmatine"/>
    <property type="evidence" value="ECO:0007669"/>
    <property type="project" value="TreeGrafter"/>
</dbReference>
<comment type="caution">
    <text evidence="1">The sequence shown here is derived from an EMBL/GenBank/DDBJ whole genome shotgun (WGS) entry which is preliminary data.</text>
</comment>
<organism evidence="1 2">
    <name type="scientific">Candidatus Blautia stercorigallinarum</name>
    <dbReference type="NCBI Taxonomy" id="2838501"/>
    <lineage>
        <taxon>Bacteria</taxon>
        <taxon>Bacillati</taxon>
        <taxon>Bacillota</taxon>
        <taxon>Clostridia</taxon>
        <taxon>Lachnospirales</taxon>
        <taxon>Lachnospiraceae</taxon>
        <taxon>Blautia</taxon>
    </lineage>
</organism>
<accession>A0A9D1PD83</accession>
<evidence type="ECO:0000313" key="1">
    <source>
        <dbReference type="EMBL" id="HIV38093.1"/>
    </source>
</evidence>
<dbReference type="SUPFAM" id="SSF52768">
    <property type="entry name" value="Arginase/deacetylase"/>
    <property type="match status" value="1"/>
</dbReference>
<gene>
    <name evidence="1" type="ORF">H9747_03720</name>
</gene>
<name>A0A9D1PD83_9FIRM</name>
<sequence>MKPIIMNFSGIYREEDFLEDQEALWLDFQELQGVNCYCTPEAEKEIKERICDLPVQGIHFLDSGNYHYLSKFWLEKIREPFSLLVFDNHTDMQEAAFFGLLSCGSWAGEVLDTHEFLSHICVAGPGLKDFQEYKGQAGTKLTRLCREDLPDRGEEILRKFLDTDPDLPLYISIDKDVLRKEDARTNWDQGELALEQLLKWLELVFEKRKVIGADICGENPPDTARPLSGEDLEINSRTNRELLLFLKKHIKSQVILD</sequence>
<evidence type="ECO:0000313" key="2">
    <source>
        <dbReference type="Proteomes" id="UP000886814"/>
    </source>
</evidence>
<dbReference type="InterPro" id="IPR006035">
    <property type="entry name" value="Ureohydrolase"/>
</dbReference>
<dbReference type="EMBL" id="DXIQ01000023">
    <property type="protein sequence ID" value="HIV38093.1"/>
    <property type="molecule type" value="Genomic_DNA"/>
</dbReference>
<dbReference type="GO" id="GO:0046872">
    <property type="term" value="F:metal ion binding"/>
    <property type="evidence" value="ECO:0007669"/>
    <property type="project" value="InterPro"/>
</dbReference>
<dbReference type="Pfam" id="PF00491">
    <property type="entry name" value="Arginase"/>
    <property type="match status" value="1"/>
</dbReference>
<dbReference type="InterPro" id="IPR023696">
    <property type="entry name" value="Ureohydrolase_dom_sf"/>
</dbReference>
<protein>
    <submittedName>
        <fullName evidence="1">Arginase family protein</fullName>
    </submittedName>
</protein>
<dbReference type="Gene3D" id="3.40.800.10">
    <property type="entry name" value="Ureohydrolase domain"/>
    <property type="match status" value="1"/>
</dbReference>
<dbReference type="PANTHER" id="PTHR11358:SF41">
    <property type="entry name" value="ARGINASE"/>
    <property type="match status" value="1"/>
</dbReference>
<dbReference type="PANTHER" id="PTHR11358">
    <property type="entry name" value="ARGINASE/AGMATINASE"/>
    <property type="match status" value="1"/>
</dbReference>
<dbReference type="AlphaFoldDB" id="A0A9D1PD83"/>
<dbReference type="GO" id="GO:0008783">
    <property type="term" value="F:agmatinase activity"/>
    <property type="evidence" value="ECO:0007669"/>
    <property type="project" value="TreeGrafter"/>
</dbReference>
<reference evidence="1" key="2">
    <citation type="submission" date="2021-04" db="EMBL/GenBank/DDBJ databases">
        <authorList>
            <person name="Gilroy R."/>
        </authorList>
    </citation>
    <scope>NUCLEOTIDE SEQUENCE</scope>
    <source>
        <strain evidence="1">CHK195-9823</strain>
    </source>
</reference>
<dbReference type="Proteomes" id="UP000886814">
    <property type="component" value="Unassembled WGS sequence"/>
</dbReference>